<accession>A0A1H7V4A0</accession>
<reference evidence="2 3" key="1">
    <citation type="submission" date="2016-10" db="EMBL/GenBank/DDBJ databases">
        <authorList>
            <person name="de Groot N.N."/>
        </authorList>
    </citation>
    <scope>NUCLEOTIDE SEQUENCE [LARGE SCALE GENOMIC DNA]</scope>
    <source>
        <strain evidence="2 3">DSM 8423</strain>
    </source>
</reference>
<feature type="transmembrane region" description="Helical" evidence="1">
    <location>
        <begin position="70"/>
        <end position="88"/>
    </location>
</feature>
<protein>
    <submittedName>
        <fullName evidence="2">Uncharacterized protein</fullName>
    </submittedName>
</protein>
<keyword evidence="1" id="KW-1133">Transmembrane helix</keyword>
<dbReference type="Proteomes" id="UP000198744">
    <property type="component" value="Unassembled WGS sequence"/>
</dbReference>
<keyword evidence="1" id="KW-0812">Transmembrane</keyword>
<dbReference type="AlphaFoldDB" id="A0A1H7V4A0"/>
<sequence length="93" mass="10818">MAGQIVNILYLLFNGACLSVYGYQVYLWLTQSAWKKIPSRLLLFPGSEHPFASHTGLTWRIFEWVLDVELAYTLCTIAMIFYGLRWLADRRAQ</sequence>
<keyword evidence="3" id="KW-1185">Reference proteome</keyword>
<gene>
    <name evidence="2" type="ORF">SAMN04489760_10310</name>
</gene>
<name>A0A1H7V4A0_9BACT</name>
<evidence type="ECO:0000256" key="1">
    <source>
        <dbReference type="SAM" id="Phobius"/>
    </source>
</evidence>
<dbReference type="EMBL" id="FOBS01000003">
    <property type="protein sequence ID" value="SEM03993.1"/>
    <property type="molecule type" value="Genomic_DNA"/>
</dbReference>
<proteinExistence type="predicted"/>
<organism evidence="2 3">
    <name type="scientific">Syntrophus gentianae</name>
    <dbReference type="NCBI Taxonomy" id="43775"/>
    <lineage>
        <taxon>Bacteria</taxon>
        <taxon>Pseudomonadati</taxon>
        <taxon>Thermodesulfobacteriota</taxon>
        <taxon>Syntrophia</taxon>
        <taxon>Syntrophales</taxon>
        <taxon>Syntrophaceae</taxon>
        <taxon>Syntrophus</taxon>
    </lineage>
</organism>
<keyword evidence="1" id="KW-0472">Membrane</keyword>
<evidence type="ECO:0000313" key="3">
    <source>
        <dbReference type="Proteomes" id="UP000198744"/>
    </source>
</evidence>
<evidence type="ECO:0000313" key="2">
    <source>
        <dbReference type="EMBL" id="SEM03993.1"/>
    </source>
</evidence>
<feature type="transmembrane region" description="Helical" evidence="1">
    <location>
        <begin position="7"/>
        <end position="29"/>
    </location>
</feature>